<proteinExistence type="predicted"/>
<accession>A0ABS4F5C4</accession>
<evidence type="ECO:0000313" key="2">
    <source>
        <dbReference type="Proteomes" id="UP000706926"/>
    </source>
</evidence>
<dbReference type="EMBL" id="JAGGKI010000001">
    <property type="protein sequence ID" value="MBP1891455.1"/>
    <property type="molecule type" value="Genomic_DNA"/>
</dbReference>
<sequence>MYRILVSTSPQIIPHLFKTLDALYLTVKELPNMEIQEGTGRISGGGKTGERSKTFIIDIPFNPKDYVVFRSCVSLVGDVYHLITPLIKENRLAELLNPLKELMDSADKFRDLRNFLTHIDERFTEKRYNKIEKHSIALTDENGHHESFYFVYSDGIIRFTEFETVKQVPFDVESFKPIFMDMTEYLRIISCLMTVAVSRTSLSVVANALTHCKLLNNPSSTPPFRSQRYSSWPPAPASDVNIDLIMTDFPPPLIPAIRR</sequence>
<reference evidence="1 2" key="1">
    <citation type="submission" date="2021-03" db="EMBL/GenBank/DDBJ databases">
        <title>Genomic Encyclopedia of Type Strains, Phase IV (KMG-IV): sequencing the most valuable type-strain genomes for metagenomic binning, comparative biology and taxonomic classification.</title>
        <authorList>
            <person name="Goeker M."/>
        </authorList>
    </citation>
    <scope>NUCLEOTIDE SEQUENCE [LARGE SCALE GENOMIC DNA]</scope>
    <source>
        <strain evidence="1 2">DSM 15596</strain>
    </source>
</reference>
<protein>
    <submittedName>
        <fullName evidence="1">Uncharacterized protein</fullName>
    </submittedName>
</protein>
<dbReference type="Proteomes" id="UP000706926">
    <property type="component" value="Unassembled WGS sequence"/>
</dbReference>
<name>A0ABS4F5C4_9BACL</name>
<organism evidence="1 2">
    <name type="scientific">Paenibacillus lactis</name>
    <dbReference type="NCBI Taxonomy" id="228574"/>
    <lineage>
        <taxon>Bacteria</taxon>
        <taxon>Bacillati</taxon>
        <taxon>Bacillota</taxon>
        <taxon>Bacilli</taxon>
        <taxon>Bacillales</taxon>
        <taxon>Paenibacillaceae</taxon>
        <taxon>Paenibacillus</taxon>
    </lineage>
</organism>
<comment type="caution">
    <text evidence="1">The sequence shown here is derived from an EMBL/GenBank/DDBJ whole genome shotgun (WGS) entry which is preliminary data.</text>
</comment>
<gene>
    <name evidence="1" type="ORF">J2Z18_000524</name>
</gene>
<keyword evidence="2" id="KW-1185">Reference proteome</keyword>
<evidence type="ECO:0000313" key="1">
    <source>
        <dbReference type="EMBL" id="MBP1891455.1"/>
    </source>
</evidence>